<proteinExistence type="predicted"/>
<dbReference type="EMBL" id="CP017825">
    <property type="protein sequence ID" value="APA14002.1"/>
    <property type="molecule type" value="Genomic_DNA"/>
</dbReference>
<reference evidence="2" key="1">
    <citation type="journal article" date="2017" name="Genome Biol. Evol.">
        <title>The complete genome sequence of the phytopathogenic fungus Sclerotinia sclerotiorum reveals insights into the genome architecture of broad host range pathogens.</title>
        <authorList>
            <person name="Derbyshire M."/>
            <person name="Denton-Giles M."/>
            <person name="Hegedus D."/>
            <person name="Seifbarghy S."/>
            <person name="Rollins J."/>
            <person name="van Kan J."/>
            <person name="Seidl M.F."/>
            <person name="Faino L."/>
            <person name="Mbengue M."/>
            <person name="Navaud O."/>
            <person name="Raffaele S."/>
            <person name="Hammond-Kosack K."/>
            <person name="Heard S."/>
            <person name="Oliver R."/>
        </authorList>
    </citation>
    <scope>NUCLEOTIDE SEQUENCE [LARGE SCALE GENOMIC DNA]</scope>
    <source>
        <strain evidence="2">ATCC 18683 / 1980 / Ss-1</strain>
    </source>
</reference>
<evidence type="ECO:0000313" key="1">
    <source>
        <dbReference type="EMBL" id="APA14002.1"/>
    </source>
</evidence>
<name>A0A1D9QGT4_SCLS1</name>
<dbReference type="OrthoDB" id="3626597at2759"/>
<accession>A0A1D9QGT4</accession>
<gene>
    <name evidence="1" type="ORF">sscle_12g087720</name>
</gene>
<dbReference type="AlphaFoldDB" id="A0A1D9QGT4"/>
<dbReference type="VEuPathDB" id="FungiDB:sscle_12g087720"/>
<sequence>MWLRIISHSPRCAMPSVLAARSSRPQIVSISIHRGITREFSKTCEDTSDGLSLRRAKPIEVENNFQSLDDLDSARASHQKKTVETSPEMAIYRVANDSSRVVAKKKGIRDISHGVQQASDAHHQLFTKFLDQLDNDGYRAYAEPSPYSAKQRIPALDTNPESKSMQNVPGIDPNGDERVQNSADSLHQKDFPVSLEEHALINTNSPVIQETSNTSATVNQEMELLPKIEQTISICLQLDERVTNELDRMVAKFSQYTPIMNNGRANVAVVKGLPVQHWRQYQIFMRFLQFWRSPFYMGRVKPLMTRLGRYWEVSWQIEDSPEILAIRRTFRQVTEDDLPQYNFTSDTSWEAKAVVTRGLSRTQAGEIVDAINARWPDGIDLGLITRCVLIHTIFSHGKIRTTVTKSPEFPLMGIKLNQLSHDTKKRKEIESLWNRTMSQIDTTFYKASKPNKFYMTAPMKRKYE</sequence>
<protein>
    <submittedName>
        <fullName evidence="1">Uncharacterized protein</fullName>
    </submittedName>
</protein>
<organism evidence="1 2">
    <name type="scientific">Sclerotinia sclerotiorum (strain ATCC 18683 / 1980 / Ss-1)</name>
    <name type="common">White mold</name>
    <name type="synonym">Whetzelinia sclerotiorum</name>
    <dbReference type="NCBI Taxonomy" id="665079"/>
    <lineage>
        <taxon>Eukaryota</taxon>
        <taxon>Fungi</taxon>
        <taxon>Dikarya</taxon>
        <taxon>Ascomycota</taxon>
        <taxon>Pezizomycotina</taxon>
        <taxon>Leotiomycetes</taxon>
        <taxon>Helotiales</taxon>
        <taxon>Sclerotiniaceae</taxon>
        <taxon>Sclerotinia</taxon>
    </lineage>
</organism>
<evidence type="ECO:0000313" key="2">
    <source>
        <dbReference type="Proteomes" id="UP000177798"/>
    </source>
</evidence>
<dbReference type="Proteomes" id="UP000177798">
    <property type="component" value="Chromosome 12"/>
</dbReference>